<reference evidence="9 10" key="1">
    <citation type="journal article" date="2016" name="Nat. Commun.">
        <title>Thousands of microbial genomes shed light on interconnected biogeochemical processes in an aquifer system.</title>
        <authorList>
            <person name="Anantharaman K."/>
            <person name="Brown C.T."/>
            <person name="Hug L.A."/>
            <person name="Sharon I."/>
            <person name="Castelle C.J."/>
            <person name="Probst A.J."/>
            <person name="Thomas B.C."/>
            <person name="Singh A."/>
            <person name="Wilkins M.J."/>
            <person name="Karaoz U."/>
            <person name="Brodie E.L."/>
            <person name="Williams K.H."/>
            <person name="Hubbard S.S."/>
            <person name="Banfield J.F."/>
        </authorList>
    </citation>
    <scope>NUCLEOTIDE SEQUENCE [LARGE SCALE GENOMIC DNA]</scope>
</reference>
<dbReference type="GO" id="GO:0006534">
    <property type="term" value="P:cysteine metabolic process"/>
    <property type="evidence" value="ECO:0007669"/>
    <property type="project" value="InterPro"/>
</dbReference>
<comment type="similarity">
    <text evidence="2">Belongs to the class-V pyridoxal-phosphate-dependent aminotransferase family. Csd subfamily.</text>
</comment>
<comment type="caution">
    <text evidence="9">The sequence shown here is derived from an EMBL/GenBank/DDBJ whole genome shotgun (WGS) entry which is preliminary data.</text>
</comment>
<dbReference type="GO" id="GO:0030170">
    <property type="term" value="F:pyridoxal phosphate binding"/>
    <property type="evidence" value="ECO:0007669"/>
    <property type="project" value="InterPro"/>
</dbReference>
<dbReference type="PIRSF" id="PIRSF005572">
    <property type="entry name" value="NifS"/>
    <property type="match status" value="1"/>
</dbReference>
<dbReference type="Gene3D" id="3.90.1150.10">
    <property type="entry name" value="Aspartate Aminotransferase, domain 1"/>
    <property type="match status" value="1"/>
</dbReference>
<dbReference type="InterPro" id="IPR010969">
    <property type="entry name" value="Cys_dSase-rel_unknwn_funct"/>
</dbReference>
<dbReference type="InterPro" id="IPR010970">
    <property type="entry name" value="Cys_dSase_SufS"/>
</dbReference>
<dbReference type="Proteomes" id="UP000178435">
    <property type="component" value="Unassembled WGS sequence"/>
</dbReference>
<dbReference type="SUPFAM" id="SSF53383">
    <property type="entry name" value="PLP-dependent transferases"/>
    <property type="match status" value="1"/>
</dbReference>
<dbReference type="InterPro" id="IPR015421">
    <property type="entry name" value="PyrdxlP-dep_Trfase_major"/>
</dbReference>
<evidence type="ECO:0000256" key="6">
    <source>
        <dbReference type="ARBA" id="ARBA00050776"/>
    </source>
</evidence>
<evidence type="ECO:0000313" key="10">
    <source>
        <dbReference type="Proteomes" id="UP000178435"/>
    </source>
</evidence>
<evidence type="ECO:0000313" key="9">
    <source>
        <dbReference type="EMBL" id="OGL44362.1"/>
    </source>
</evidence>
<keyword evidence="4" id="KW-0808">Transferase</keyword>
<dbReference type="CDD" id="cd06453">
    <property type="entry name" value="SufS_like"/>
    <property type="match status" value="1"/>
</dbReference>
<comment type="catalytic activity">
    <reaction evidence="6">
        <text>(sulfur carrier)-H + L-cysteine = (sulfur carrier)-SH + L-alanine</text>
        <dbReference type="Rhea" id="RHEA:43892"/>
        <dbReference type="Rhea" id="RHEA-COMP:14737"/>
        <dbReference type="Rhea" id="RHEA-COMP:14739"/>
        <dbReference type="ChEBI" id="CHEBI:29917"/>
        <dbReference type="ChEBI" id="CHEBI:35235"/>
        <dbReference type="ChEBI" id="CHEBI:57972"/>
        <dbReference type="ChEBI" id="CHEBI:64428"/>
        <dbReference type="EC" id="2.8.1.7"/>
    </reaction>
</comment>
<protein>
    <recommendedName>
        <fullName evidence="3">cysteine desulfurase</fullName>
        <ecNumber evidence="3">2.8.1.7</ecNumber>
    </recommendedName>
</protein>
<dbReference type="GO" id="GO:0031071">
    <property type="term" value="F:cysteine desulfurase activity"/>
    <property type="evidence" value="ECO:0007669"/>
    <property type="project" value="UniProtKB-EC"/>
</dbReference>
<accession>A0A1F7RS27</accession>
<dbReference type="NCBIfam" id="TIGR01977">
    <property type="entry name" value="am_tr_V_EF2568"/>
    <property type="match status" value="1"/>
</dbReference>
<feature type="domain" description="Aminotransferase class V" evidence="8">
    <location>
        <begin position="3"/>
        <end position="368"/>
    </location>
</feature>
<evidence type="ECO:0000256" key="7">
    <source>
        <dbReference type="RuleBase" id="RU004504"/>
    </source>
</evidence>
<evidence type="ECO:0000256" key="2">
    <source>
        <dbReference type="ARBA" id="ARBA00010447"/>
    </source>
</evidence>
<dbReference type="Gene3D" id="3.40.640.10">
    <property type="entry name" value="Type I PLP-dependent aspartate aminotransferase-like (Major domain)"/>
    <property type="match status" value="1"/>
</dbReference>
<dbReference type="InterPro" id="IPR015422">
    <property type="entry name" value="PyrdxlP-dep_Trfase_small"/>
</dbReference>
<evidence type="ECO:0000256" key="5">
    <source>
        <dbReference type="ARBA" id="ARBA00022898"/>
    </source>
</evidence>
<evidence type="ECO:0000256" key="1">
    <source>
        <dbReference type="ARBA" id="ARBA00001933"/>
    </source>
</evidence>
<dbReference type="PANTHER" id="PTHR43586">
    <property type="entry name" value="CYSTEINE DESULFURASE"/>
    <property type="match status" value="1"/>
</dbReference>
<name>A0A1F7RS27_9BACT</name>
<dbReference type="InterPro" id="IPR020578">
    <property type="entry name" value="Aminotrans_V_PyrdxlP_BS"/>
</dbReference>
<dbReference type="EC" id="2.8.1.7" evidence="3"/>
<proteinExistence type="inferred from homology"/>
<dbReference type="PROSITE" id="PS00595">
    <property type="entry name" value="AA_TRANSFER_CLASS_5"/>
    <property type="match status" value="1"/>
</dbReference>
<comment type="cofactor">
    <cofactor evidence="1 7">
        <name>pyridoxal 5'-phosphate</name>
        <dbReference type="ChEBI" id="CHEBI:597326"/>
    </cofactor>
</comment>
<dbReference type="InterPro" id="IPR000192">
    <property type="entry name" value="Aminotrans_V_dom"/>
</dbReference>
<sequence>MPIYLDNAATSFPKPEQVYEAVNNAMRHIGGSPGRGSHSMAIEADRLIFETRETVAKFFNLSDSSRVIFTSNATDSLNLGLKGYLNSGDHVVTSAIEHNSVTRPLKALQKIGVEVTKVKSSPEGLINPQDIKNALRRKTRLVVLNHASNVIGAINHIEETGLICKKEGIRLLVDAAQTAGIIPIDIIRLNIDLLACSGHKGLLGIQGTGILLLRKGVDLNSLKEGGTGSFSDDENQPEFLPDRFESGTLNLPGIASIKAGIDFVNKTDISKIRQHKNSLLERLFSGLSEIRGISFYGPVNLNERVPLLSFNIEGVAPGQIEQRLDTEFSIIVRAGLHCSPDSHRSAGTYPGGAVRISPGFFNTLAEIDLAIDAIRKIAKSLRK</sequence>
<evidence type="ECO:0000256" key="4">
    <source>
        <dbReference type="ARBA" id="ARBA00022679"/>
    </source>
</evidence>
<evidence type="ECO:0000259" key="8">
    <source>
        <dbReference type="Pfam" id="PF00266"/>
    </source>
</evidence>
<evidence type="ECO:0000256" key="3">
    <source>
        <dbReference type="ARBA" id="ARBA00012239"/>
    </source>
</evidence>
<dbReference type="PANTHER" id="PTHR43586:SF4">
    <property type="entry name" value="ISOPENICILLIN N EPIMERASE"/>
    <property type="match status" value="1"/>
</dbReference>
<dbReference type="Pfam" id="PF00266">
    <property type="entry name" value="Aminotran_5"/>
    <property type="match status" value="1"/>
</dbReference>
<dbReference type="InterPro" id="IPR016454">
    <property type="entry name" value="Cysteine_dSase"/>
</dbReference>
<dbReference type="AlphaFoldDB" id="A0A1F7RS27"/>
<dbReference type="InterPro" id="IPR015424">
    <property type="entry name" value="PyrdxlP-dep_Trfase"/>
</dbReference>
<gene>
    <name evidence="9" type="ORF">A2149_00610</name>
</gene>
<organism evidence="9 10">
    <name type="scientific">Candidatus Schekmanbacteria bacterium RBG_16_38_11</name>
    <dbReference type="NCBI Taxonomy" id="1817880"/>
    <lineage>
        <taxon>Bacteria</taxon>
        <taxon>Candidatus Schekmaniibacteriota</taxon>
    </lineage>
</organism>
<keyword evidence="5" id="KW-0663">Pyridoxal phosphate</keyword>
<dbReference type="EMBL" id="MGDF01000147">
    <property type="protein sequence ID" value="OGL44362.1"/>
    <property type="molecule type" value="Genomic_DNA"/>
</dbReference>